<dbReference type="PANTHER" id="PTHR23033:SF50">
    <property type="entry name" value="HEXOSYLTRANSFERASE"/>
    <property type="match status" value="1"/>
</dbReference>
<name>A0A835Y2I3_9CHLO</name>
<dbReference type="Gene3D" id="3.90.550.50">
    <property type="match status" value="1"/>
</dbReference>
<dbReference type="EMBL" id="JAEHOE010000028">
    <property type="protein sequence ID" value="KAG2494745.1"/>
    <property type="molecule type" value="Genomic_DNA"/>
</dbReference>
<evidence type="ECO:0000256" key="2">
    <source>
        <dbReference type="ARBA" id="ARBA00006462"/>
    </source>
</evidence>
<dbReference type="AlphaFoldDB" id="A0A835Y2I3"/>
<sequence length="319" mass="35409">MANDKRDHYLEGDRRAAMAPVLAYATLADPESMTPWTGGARGNASAPAQQPAATGAQKDPFKWMLAGDDDTVFFMRGVKALLRDYDPQLPYFLSDSMYVGSKSPQPGVWEMRCYPCHLQWGKWRRSRRLLAAESPAQALEAPKGCNCSTQTLCSRRFPGNVSRCMDEWEGPVPFGGVGFIFSIGVFKALAAARGGNGLRAYEECINHPNTSVMAFPEGGDAFMSRCLWRLGFPITDPGYTPLGRYMGEALELKYLYEAPVNLSKGQLPREALQRWSTGISMHLWARQQKSYRAGALTVKYLIGVYDLVAELLWPSARKA</sequence>
<keyword evidence="4" id="KW-0735">Signal-anchor</keyword>
<evidence type="ECO:0000256" key="1">
    <source>
        <dbReference type="ARBA" id="ARBA00004606"/>
    </source>
</evidence>
<dbReference type="GO" id="GO:0016020">
    <property type="term" value="C:membrane"/>
    <property type="evidence" value="ECO:0007669"/>
    <property type="project" value="UniProtKB-SubCell"/>
</dbReference>
<keyword evidence="9" id="KW-1185">Reference proteome</keyword>
<reference evidence="8" key="1">
    <citation type="journal article" date="2020" name="bioRxiv">
        <title>Comparative genomics of Chlamydomonas.</title>
        <authorList>
            <person name="Craig R.J."/>
            <person name="Hasan A.R."/>
            <person name="Ness R.W."/>
            <person name="Keightley P.D."/>
        </authorList>
    </citation>
    <scope>NUCLEOTIDE SEQUENCE</scope>
    <source>
        <strain evidence="8">CCAP 11/70</strain>
    </source>
</reference>
<comment type="caution">
    <text evidence="8">The sequence shown here is derived from an EMBL/GenBank/DDBJ whole genome shotgun (WGS) entry which is preliminary data.</text>
</comment>
<keyword evidence="5" id="KW-1133">Transmembrane helix</keyword>
<evidence type="ECO:0000256" key="7">
    <source>
        <dbReference type="SAM" id="MobiDB-lite"/>
    </source>
</evidence>
<protein>
    <submittedName>
        <fullName evidence="8">Uncharacterized protein</fullName>
    </submittedName>
</protein>
<keyword evidence="6" id="KW-0472">Membrane</keyword>
<evidence type="ECO:0000313" key="8">
    <source>
        <dbReference type="EMBL" id="KAG2494745.1"/>
    </source>
</evidence>
<evidence type="ECO:0000256" key="6">
    <source>
        <dbReference type="ARBA" id="ARBA00023136"/>
    </source>
</evidence>
<dbReference type="OrthoDB" id="534995at2759"/>
<comment type="subcellular location">
    <subcellularLocation>
        <location evidence="1">Membrane</location>
        <topology evidence="1">Single-pass type II membrane protein</topology>
    </subcellularLocation>
</comment>
<dbReference type="PANTHER" id="PTHR23033">
    <property type="entry name" value="BETA1,3-GALACTOSYLTRANSFERASE"/>
    <property type="match status" value="1"/>
</dbReference>
<accession>A0A835Y2I3</accession>
<keyword evidence="3" id="KW-0812">Transmembrane</keyword>
<comment type="similarity">
    <text evidence="2">Belongs to the glycosyltransferase 31 family. Beta3-Gal-T subfamily.</text>
</comment>
<dbReference type="InterPro" id="IPR026050">
    <property type="entry name" value="C1GALT1/C1GALT1_chp1"/>
</dbReference>
<gene>
    <name evidence="8" type="ORF">HYH03_006991</name>
</gene>
<feature type="compositionally biased region" description="Low complexity" evidence="7">
    <location>
        <begin position="44"/>
        <end position="57"/>
    </location>
</feature>
<organism evidence="8 9">
    <name type="scientific">Edaphochlamys debaryana</name>
    <dbReference type="NCBI Taxonomy" id="47281"/>
    <lineage>
        <taxon>Eukaryota</taxon>
        <taxon>Viridiplantae</taxon>
        <taxon>Chlorophyta</taxon>
        <taxon>core chlorophytes</taxon>
        <taxon>Chlorophyceae</taxon>
        <taxon>CS clade</taxon>
        <taxon>Chlamydomonadales</taxon>
        <taxon>Chlamydomonadales incertae sedis</taxon>
        <taxon>Edaphochlamys</taxon>
    </lineage>
</organism>
<feature type="region of interest" description="Disordered" evidence="7">
    <location>
        <begin position="35"/>
        <end position="57"/>
    </location>
</feature>
<evidence type="ECO:0000256" key="4">
    <source>
        <dbReference type="ARBA" id="ARBA00022968"/>
    </source>
</evidence>
<evidence type="ECO:0000256" key="5">
    <source>
        <dbReference type="ARBA" id="ARBA00022989"/>
    </source>
</evidence>
<proteinExistence type="inferred from homology"/>
<dbReference type="Proteomes" id="UP000612055">
    <property type="component" value="Unassembled WGS sequence"/>
</dbReference>
<evidence type="ECO:0000313" key="9">
    <source>
        <dbReference type="Proteomes" id="UP000612055"/>
    </source>
</evidence>
<evidence type="ECO:0000256" key="3">
    <source>
        <dbReference type="ARBA" id="ARBA00022692"/>
    </source>
</evidence>